<dbReference type="GO" id="GO:0016747">
    <property type="term" value="F:acyltransferase activity, transferring groups other than amino-acyl groups"/>
    <property type="evidence" value="ECO:0007669"/>
    <property type="project" value="InterPro"/>
</dbReference>
<reference evidence="2 3" key="1">
    <citation type="submission" date="2015-11" db="EMBL/GenBank/DDBJ databases">
        <title>Expanding the genomic diversity of Burkholderia species for the development of highly accurate diagnostics.</title>
        <authorList>
            <person name="Sahl J."/>
            <person name="Keim P."/>
            <person name="Wagner D."/>
        </authorList>
    </citation>
    <scope>NUCLEOTIDE SEQUENCE [LARGE SCALE GENOMIC DNA]</scope>
    <source>
        <strain evidence="2 3">MSMB2087WGS</strain>
    </source>
</reference>
<organism evidence="2 3">
    <name type="scientific">Burkholderia ubonensis</name>
    <dbReference type="NCBI Taxonomy" id="101571"/>
    <lineage>
        <taxon>Bacteria</taxon>
        <taxon>Pseudomonadati</taxon>
        <taxon>Pseudomonadota</taxon>
        <taxon>Betaproteobacteria</taxon>
        <taxon>Burkholderiales</taxon>
        <taxon>Burkholderiaceae</taxon>
        <taxon>Burkholderia</taxon>
        <taxon>Burkholderia cepacia complex</taxon>
    </lineage>
</organism>
<dbReference type="Proteomes" id="UP000060630">
    <property type="component" value="Unassembled WGS sequence"/>
</dbReference>
<sequence>MMNIEQSNNFVQAFQALPLMRSLNQLYPGFEYWYVNTVVPGVVLGRDQLLLAKDEGRIVGVALGKRTLDETKLRCVRVLPEYEHKGVGIRLIDRMIDVLECEKPHCTVAEEMLHAYSRAFVQRYGFALTAVDKGRYRRGRLEYAFN</sequence>
<dbReference type="CDD" id="cd04301">
    <property type="entry name" value="NAT_SF"/>
    <property type="match status" value="1"/>
</dbReference>
<protein>
    <recommendedName>
        <fullName evidence="1">N-acetyltransferase domain-containing protein</fullName>
    </recommendedName>
</protein>
<evidence type="ECO:0000313" key="3">
    <source>
        <dbReference type="Proteomes" id="UP000060630"/>
    </source>
</evidence>
<dbReference type="InterPro" id="IPR016181">
    <property type="entry name" value="Acyl_CoA_acyltransferase"/>
</dbReference>
<evidence type="ECO:0000259" key="1">
    <source>
        <dbReference type="PROSITE" id="PS51186"/>
    </source>
</evidence>
<gene>
    <name evidence="2" type="ORF">WL29_20625</name>
</gene>
<dbReference type="SUPFAM" id="SSF55729">
    <property type="entry name" value="Acyl-CoA N-acyltransferases (Nat)"/>
    <property type="match status" value="1"/>
</dbReference>
<dbReference type="EMBL" id="LPHD01000049">
    <property type="protein sequence ID" value="KWA83772.1"/>
    <property type="molecule type" value="Genomic_DNA"/>
</dbReference>
<accession>A0A125DMA4</accession>
<dbReference type="PROSITE" id="PS51186">
    <property type="entry name" value="GNAT"/>
    <property type="match status" value="1"/>
</dbReference>
<dbReference type="AlphaFoldDB" id="A0A125DMA4"/>
<comment type="caution">
    <text evidence="2">The sequence shown here is derived from an EMBL/GenBank/DDBJ whole genome shotgun (WGS) entry which is preliminary data.</text>
</comment>
<feature type="domain" description="N-acetyltransferase" evidence="1">
    <location>
        <begin position="1"/>
        <end position="146"/>
    </location>
</feature>
<evidence type="ECO:0000313" key="2">
    <source>
        <dbReference type="EMBL" id="KWA83772.1"/>
    </source>
</evidence>
<dbReference type="Pfam" id="PF13508">
    <property type="entry name" value="Acetyltransf_7"/>
    <property type="match status" value="1"/>
</dbReference>
<name>A0A125DMA4_9BURK</name>
<dbReference type="InterPro" id="IPR000182">
    <property type="entry name" value="GNAT_dom"/>
</dbReference>
<proteinExistence type="predicted"/>
<dbReference type="Gene3D" id="3.40.630.30">
    <property type="match status" value="1"/>
</dbReference>